<dbReference type="eggNOG" id="COG0569">
    <property type="taxonomic scope" value="Bacteria"/>
</dbReference>
<dbReference type="RefSeq" id="WP_024267141.1">
    <property type="nucleotide sequence ID" value="NC_023035.1"/>
</dbReference>
<dbReference type="EMBL" id="CP006939">
    <property type="protein sequence ID" value="AHC14210.1"/>
    <property type="molecule type" value="Genomic_DNA"/>
</dbReference>
<dbReference type="AlphaFoldDB" id="V5WF00"/>
<dbReference type="InterPro" id="IPR036721">
    <property type="entry name" value="RCK_C_sf"/>
</dbReference>
<feature type="domain" description="RCK C-terminal" evidence="2">
    <location>
        <begin position="143"/>
        <end position="227"/>
    </location>
</feature>
<dbReference type="Pfam" id="PF02080">
    <property type="entry name" value="TrkA_C"/>
    <property type="match status" value="1"/>
</dbReference>
<dbReference type="PROSITE" id="PS51202">
    <property type="entry name" value="RCK_C"/>
    <property type="match status" value="1"/>
</dbReference>
<feature type="transmembrane region" description="Helical" evidence="1">
    <location>
        <begin position="69"/>
        <end position="91"/>
    </location>
</feature>
<keyword evidence="1" id="KW-0472">Membrane</keyword>
<dbReference type="GO" id="GO:0006813">
    <property type="term" value="P:potassium ion transport"/>
    <property type="evidence" value="ECO:0007669"/>
    <property type="project" value="InterPro"/>
</dbReference>
<gene>
    <name evidence="3" type="ORF">L21SP2_0788</name>
</gene>
<keyword evidence="4" id="KW-1185">Reference proteome</keyword>
<dbReference type="Proteomes" id="UP000018680">
    <property type="component" value="Chromosome"/>
</dbReference>
<dbReference type="PATRIC" id="fig|1307761.3.peg.789"/>
<dbReference type="SUPFAM" id="SSF116726">
    <property type="entry name" value="TrkA C-terminal domain-like"/>
    <property type="match status" value="1"/>
</dbReference>
<dbReference type="OrthoDB" id="369355at2"/>
<feature type="transmembrane region" description="Helical" evidence="1">
    <location>
        <begin position="103"/>
        <end position="124"/>
    </location>
</feature>
<dbReference type="GO" id="GO:0008324">
    <property type="term" value="F:monoatomic cation transmembrane transporter activity"/>
    <property type="evidence" value="ECO:0007669"/>
    <property type="project" value="InterPro"/>
</dbReference>
<reference evidence="3 4" key="1">
    <citation type="journal article" date="2015" name="Stand. Genomic Sci.">
        <title>Complete genome sequence and description of Salinispira pacifica gen. nov., sp. nov., a novel spirochaete isolated form a hypersaline microbial mat.</title>
        <authorList>
            <person name="Ben Hania W."/>
            <person name="Joseph M."/>
            <person name="Schumann P."/>
            <person name="Bunk B."/>
            <person name="Fiebig A."/>
            <person name="Sproer C."/>
            <person name="Klenk H.P."/>
            <person name="Fardeau M.L."/>
            <person name="Spring S."/>
        </authorList>
    </citation>
    <scope>NUCLEOTIDE SEQUENCE [LARGE SCALE GENOMIC DNA]</scope>
    <source>
        <strain evidence="3 4">L21-RPul-D2</strain>
    </source>
</reference>
<dbReference type="HOGENOM" id="CLU_088248_0_0_12"/>
<name>V5WF00_9SPIO</name>
<dbReference type="Gene3D" id="3.30.70.1450">
    <property type="entry name" value="Regulator of K+ conductance, C-terminal domain"/>
    <property type="match status" value="1"/>
</dbReference>
<evidence type="ECO:0000259" key="2">
    <source>
        <dbReference type="PROSITE" id="PS51202"/>
    </source>
</evidence>
<dbReference type="STRING" id="1307761.L21SP2_0788"/>
<evidence type="ECO:0000256" key="1">
    <source>
        <dbReference type="SAM" id="Phobius"/>
    </source>
</evidence>
<sequence length="275" mass="30918">MAAAISFLIILIISLIIVKIAAIMLRLTGLSDDMAKFQARSAFTGTGFTTTESESIAKHPVRRRIIQNLMLLGNVGIVSFMSTLILTFTSFTDQRDILVKSGILGGGVLVLVIISRTGIVDWMLSGIIKSFQKRFTRVYAKDYDNLLFLEGDYEVVKFQLKADSWLVNRSMQELRLIDEGILVLGVRRDDGYYVAAPRGETHLYTGDEIIIYGREEALKDLSVRVSGDAGDREHHIMVEQQRKREGRGPEKLRASRRAAEAVRKSKGVFGKMFRR</sequence>
<proteinExistence type="predicted"/>
<keyword evidence="1" id="KW-1133">Transmembrane helix</keyword>
<keyword evidence="1" id="KW-0812">Transmembrane</keyword>
<feature type="transmembrane region" description="Helical" evidence="1">
    <location>
        <begin position="6"/>
        <end position="27"/>
    </location>
</feature>
<dbReference type="KEGG" id="slr:L21SP2_0788"/>
<evidence type="ECO:0000313" key="4">
    <source>
        <dbReference type="Proteomes" id="UP000018680"/>
    </source>
</evidence>
<dbReference type="InterPro" id="IPR006037">
    <property type="entry name" value="RCK_C"/>
</dbReference>
<protein>
    <recommendedName>
        <fullName evidence="2">RCK C-terminal domain-containing protein</fullName>
    </recommendedName>
</protein>
<organism evidence="3 4">
    <name type="scientific">Salinispira pacifica</name>
    <dbReference type="NCBI Taxonomy" id="1307761"/>
    <lineage>
        <taxon>Bacteria</taxon>
        <taxon>Pseudomonadati</taxon>
        <taxon>Spirochaetota</taxon>
        <taxon>Spirochaetia</taxon>
        <taxon>Spirochaetales</taxon>
        <taxon>Spirochaetaceae</taxon>
        <taxon>Salinispira</taxon>
    </lineage>
</organism>
<accession>V5WF00</accession>
<evidence type="ECO:0000313" key="3">
    <source>
        <dbReference type="EMBL" id="AHC14210.1"/>
    </source>
</evidence>